<reference evidence="2" key="2">
    <citation type="submission" date="2016-02" db="EMBL/GenBank/DDBJ databases">
        <title>Draft genome sequence of five rapidly growing Mycobacterium species.</title>
        <authorList>
            <person name="Katahira K."/>
            <person name="Gotou Y."/>
            <person name="Iida K."/>
            <person name="Ogura Y."/>
            <person name="Hayashi T."/>
        </authorList>
    </citation>
    <scope>NUCLEOTIDE SEQUENCE [LARGE SCALE GENOMIC DNA]</scope>
    <source>
        <strain evidence="2">JCM6368</strain>
    </source>
</reference>
<evidence type="ECO:0000313" key="2">
    <source>
        <dbReference type="Proteomes" id="UP000069705"/>
    </source>
</evidence>
<dbReference type="Proteomes" id="UP000069705">
    <property type="component" value="Unassembled WGS sequence"/>
</dbReference>
<dbReference type="RefSeq" id="WP_061263874.1">
    <property type="nucleotide sequence ID" value="NZ_BCSZ01000030.1"/>
</dbReference>
<comment type="caution">
    <text evidence="1">The sequence shown here is derived from an EMBL/GenBank/DDBJ whole genome shotgun (WGS) entry which is preliminary data.</text>
</comment>
<accession>A0A100WQV2</accession>
<evidence type="ECO:0000313" key="1">
    <source>
        <dbReference type="EMBL" id="GAT02945.1"/>
    </source>
</evidence>
<gene>
    <name evidence="1" type="ORF">RMCFA_3057</name>
</gene>
<sequence>MTITFNRSVVGDRLAAFRNDRSRFNLANLFAGERNRIAEVDSEIDRRAYAFGAAPHDPAKQQMARRWLTNAAMIAETGSTQENSK</sequence>
<organism evidence="1 2">
    <name type="scientific">Mycolicibacterium fortuitum subsp. acetamidolyticum</name>
    <dbReference type="NCBI Taxonomy" id="144550"/>
    <lineage>
        <taxon>Bacteria</taxon>
        <taxon>Bacillati</taxon>
        <taxon>Actinomycetota</taxon>
        <taxon>Actinomycetes</taxon>
        <taxon>Mycobacteriales</taxon>
        <taxon>Mycobacteriaceae</taxon>
        <taxon>Mycolicibacterium</taxon>
    </lineage>
</organism>
<dbReference type="AlphaFoldDB" id="A0A100WQV2"/>
<dbReference type="EMBL" id="BCSZ01000030">
    <property type="protein sequence ID" value="GAT02945.1"/>
    <property type="molecule type" value="Genomic_DNA"/>
</dbReference>
<name>A0A100WQV2_MYCFO</name>
<proteinExistence type="predicted"/>
<protein>
    <submittedName>
        <fullName evidence="1">Glutaredoxin-like domain protein</fullName>
    </submittedName>
</protein>
<reference evidence="1 2" key="1">
    <citation type="journal article" date="2016" name="Genome Announc.">
        <title>Draft Genome Sequences of Five Rapidly Growing Mycobacterium Species, M. thermoresistibile, M. fortuitum subsp. acetamidolyticum, M. canariasense, M. brisbanense, and M. novocastrense.</title>
        <authorList>
            <person name="Katahira K."/>
            <person name="Ogura Y."/>
            <person name="Gotoh Y."/>
            <person name="Hayashi T."/>
        </authorList>
    </citation>
    <scope>NUCLEOTIDE SEQUENCE [LARGE SCALE GENOMIC DNA]</scope>
    <source>
        <strain evidence="1 2">JCM6368</strain>
    </source>
</reference>